<organism evidence="2 3">
    <name type="scientific">Podospora didyma</name>
    <dbReference type="NCBI Taxonomy" id="330526"/>
    <lineage>
        <taxon>Eukaryota</taxon>
        <taxon>Fungi</taxon>
        <taxon>Dikarya</taxon>
        <taxon>Ascomycota</taxon>
        <taxon>Pezizomycotina</taxon>
        <taxon>Sordariomycetes</taxon>
        <taxon>Sordariomycetidae</taxon>
        <taxon>Sordariales</taxon>
        <taxon>Podosporaceae</taxon>
        <taxon>Podospora</taxon>
    </lineage>
</organism>
<reference evidence="2" key="2">
    <citation type="submission" date="2023-06" db="EMBL/GenBank/DDBJ databases">
        <authorList>
            <consortium name="Lawrence Berkeley National Laboratory"/>
            <person name="Haridas S."/>
            <person name="Hensen N."/>
            <person name="Bonometti L."/>
            <person name="Westerberg I."/>
            <person name="Brannstrom I.O."/>
            <person name="Guillou S."/>
            <person name="Cros-Aarteil S."/>
            <person name="Calhoun S."/>
            <person name="Kuo A."/>
            <person name="Mondo S."/>
            <person name="Pangilinan J."/>
            <person name="Riley R."/>
            <person name="LaButti K."/>
            <person name="Andreopoulos B."/>
            <person name="Lipzen A."/>
            <person name="Chen C."/>
            <person name="Yanf M."/>
            <person name="Daum C."/>
            <person name="Ng V."/>
            <person name="Clum A."/>
            <person name="Steindorff A."/>
            <person name="Ohm R."/>
            <person name="Martin F."/>
            <person name="Silar P."/>
            <person name="Natvig D."/>
            <person name="Lalanne C."/>
            <person name="Gautier V."/>
            <person name="Ament-velasquez S.L."/>
            <person name="Kruys A."/>
            <person name="Hutchinson M.I."/>
            <person name="Powell A.J."/>
            <person name="Barry K."/>
            <person name="Miller A.N."/>
            <person name="Grigoriev I.V."/>
            <person name="Debuchy R."/>
            <person name="Gladieux P."/>
            <person name="Thoren M.H."/>
            <person name="Johannesson H."/>
        </authorList>
    </citation>
    <scope>NUCLEOTIDE SEQUENCE</scope>
    <source>
        <strain evidence="2">CBS 232.78</strain>
    </source>
</reference>
<feature type="signal peptide" evidence="1">
    <location>
        <begin position="1"/>
        <end position="16"/>
    </location>
</feature>
<proteinExistence type="predicted"/>
<protein>
    <submittedName>
        <fullName evidence="2">Uncharacterized protein</fullName>
    </submittedName>
</protein>
<keyword evidence="1" id="KW-0732">Signal</keyword>
<dbReference type="Proteomes" id="UP001285441">
    <property type="component" value="Unassembled WGS sequence"/>
</dbReference>
<comment type="caution">
    <text evidence="2">The sequence shown here is derived from an EMBL/GenBank/DDBJ whole genome shotgun (WGS) entry which is preliminary data.</text>
</comment>
<name>A0AAE0K2J8_9PEZI</name>
<keyword evidence="3" id="KW-1185">Reference proteome</keyword>
<evidence type="ECO:0000313" key="3">
    <source>
        <dbReference type="Proteomes" id="UP001285441"/>
    </source>
</evidence>
<sequence length="321" mass="33572">MRNSVAALVFATAANAARVCGTTGTAPTFQYRLLEVRYDGPDPDKANGLSTIAVSLGTSTTPLYECVAQWPEAWAGWYEGGGNIIWADCIGTGAGTGADKTVSFAVDWKTKNLHLSHTFACSDKKGSDGLATGSLNLDLNCTTADGYNFCIPKGASAGNTRPALSIRTTLGLAPAADPATVTCADASKRYQSWRLENWLRQYELVPGSSDIKASSDTGPSFTLTSLANAAVVSCATSGRGQNSTFVGSCKPTGSGSSTTATSFSFDPKLFMLTISQHWDCGTAATSLDVVGIEYMQATCSRNYNSIVFTCTSSPIWVGTSA</sequence>
<gene>
    <name evidence="2" type="ORF">B0H63DRAFT_534716</name>
</gene>
<dbReference type="EMBL" id="JAULSW010000010">
    <property type="protein sequence ID" value="KAK3368477.1"/>
    <property type="molecule type" value="Genomic_DNA"/>
</dbReference>
<reference evidence="2" key="1">
    <citation type="journal article" date="2023" name="Mol. Phylogenet. Evol.">
        <title>Genome-scale phylogeny and comparative genomics of the fungal order Sordariales.</title>
        <authorList>
            <person name="Hensen N."/>
            <person name="Bonometti L."/>
            <person name="Westerberg I."/>
            <person name="Brannstrom I.O."/>
            <person name="Guillou S."/>
            <person name="Cros-Aarteil S."/>
            <person name="Calhoun S."/>
            <person name="Haridas S."/>
            <person name="Kuo A."/>
            <person name="Mondo S."/>
            <person name="Pangilinan J."/>
            <person name="Riley R."/>
            <person name="LaButti K."/>
            <person name="Andreopoulos B."/>
            <person name="Lipzen A."/>
            <person name="Chen C."/>
            <person name="Yan M."/>
            <person name="Daum C."/>
            <person name="Ng V."/>
            <person name="Clum A."/>
            <person name="Steindorff A."/>
            <person name="Ohm R.A."/>
            <person name="Martin F."/>
            <person name="Silar P."/>
            <person name="Natvig D.O."/>
            <person name="Lalanne C."/>
            <person name="Gautier V."/>
            <person name="Ament-Velasquez S.L."/>
            <person name="Kruys A."/>
            <person name="Hutchinson M.I."/>
            <person name="Powell A.J."/>
            <person name="Barry K."/>
            <person name="Miller A.N."/>
            <person name="Grigoriev I.V."/>
            <person name="Debuchy R."/>
            <person name="Gladieux P."/>
            <person name="Hiltunen Thoren M."/>
            <person name="Johannesson H."/>
        </authorList>
    </citation>
    <scope>NUCLEOTIDE SEQUENCE</scope>
    <source>
        <strain evidence="2">CBS 232.78</strain>
    </source>
</reference>
<evidence type="ECO:0000256" key="1">
    <source>
        <dbReference type="SAM" id="SignalP"/>
    </source>
</evidence>
<evidence type="ECO:0000313" key="2">
    <source>
        <dbReference type="EMBL" id="KAK3368477.1"/>
    </source>
</evidence>
<dbReference type="AlphaFoldDB" id="A0AAE0K2J8"/>
<accession>A0AAE0K2J8</accession>
<feature type="chain" id="PRO_5042062037" evidence="1">
    <location>
        <begin position="17"/>
        <end position="321"/>
    </location>
</feature>